<dbReference type="Pfam" id="PF05521">
    <property type="entry name" value="Phage_HCP"/>
    <property type="match status" value="1"/>
</dbReference>
<protein>
    <submittedName>
        <fullName evidence="1">Phage head closure protein</fullName>
    </submittedName>
</protein>
<dbReference type="InterPro" id="IPR038666">
    <property type="entry name" value="SSP1_head-tail_sf"/>
</dbReference>
<keyword evidence="2" id="KW-1185">Reference proteome</keyword>
<dbReference type="KEGG" id="pcol:F1325_11450"/>
<evidence type="ECO:0000313" key="2">
    <source>
        <dbReference type="Proteomes" id="UP000464700"/>
    </source>
</evidence>
<dbReference type="RefSeq" id="WP_160230471.1">
    <property type="nucleotide sequence ID" value="NZ_CP043925.1"/>
</dbReference>
<organism evidence="1 2">
    <name type="scientific">Proteus columbae</name>
    <dbReference type="NCBI Taxonomy" id="1987580"/>
    <lineage>
        <taxon>Bacteria</taxon>
        <taxon>Pseudomonadati</taxon>
        <taxon>Pseudomonadota</taxon>
        <taxon>Gammaproteobacteria</taxon>
        <taxon>Enterobacterales</taxon>
        <taxon>Morganellaceae</taxon>
        <taxon>Proteus</taxon>
    </lineage>
</organism>
<proteinExistence type="predicted"/>
<dbReference type="Proteomes" id="UP000464700">
    <property type="component" value="Chromosome"/>
</dbReference>
<dbReference type="EMBL" id="CP043925">
    <property type="protein sequence ID" value="QHN11042.1"/>
    <property type="molecule type" value="Genomic_DNA"/>
</dbReference>
<dbReference type="AlphaFoldDB" id="A0A6I7DAM1"/>
<evidence type="ECO:0000313" key="1">
    <source>
        <dbReference type="EMBL" id="QHN11042.1"/>
    </source>
</evidence>
<dbReference type="NCBIfam" id="TIGR01563">
    <property type="entry name" value="gp16_SPP1"/>
    <property type="match status" value="1"/>
</dbReference>
<accession>A0A6I7DAM1</accession>
<dbReference type="Gene3D" id="2.40.10.270">
    <property type="entry name" value="Bacteriophage SPP1 head-tail adaptor protein"/>
    <property type="match status" value="1"/>
</dbReference>
<name>A0A6I7DAM1_9GAMM</name>
<sequence>MRAGRLRHTINIQKSVLAPDAISGSDVIWTDHATKVRAAIMPYQGREYFQAQQVQSEATTRILIRYIADIDTSMRIVWGKRIFNIISIIDPYERHRELQLMCKEGVNDGGD</sequence>
<reference evidence="1 2" key="1">
    <citation type="submission" date="2019-09" db="EMBL/GenBank/DDBJ databases">
        <title>Emergence of a chromosome-mediated tetracycline resistance gene in Proteus strain.</title>
        <authorList>
            <person name="He D."/>
            <person name="Wang L."/>
        </authorList>
    </citation>
    <scope>NUCLEOTIDE SEQUENCE [LARGE SCALE GENOMIC DNA]</scope>
    <source>
        <strain evidence="1 2">T60</strain>
    </source>
</reference>
<dbReference type="InterPro" id="IPR008767">
    <property type="entry name" value="Phage_SPP1_head-tail_adaptor"/>
</dbReference>
<gene>
    <name evidence="1" type="ORF">F1325_11450</name>
</gene>